<dbReference type="CDD" id="cd03230">
    <property type="entry name" value="ABC_DR_subfamily_A"/>
    <property type="match status" value="1"/>
</dbReference>
<dbReference type="GO" id="GO:0016887">
    <property type="term" value="F:ATP hydrolysis activity"/>
    <property type="evidence" value="ECO:0007669"/>
    <property type="project" value="InterPro"/>
</dbReference>
<keyword evidence="3" id="KW-0547">Nucleotide-binding</keyword>
<accession>A0A101XTG2</accession>
<dbReference type="PANTHER" id="PTHR43335">
    <property type="entry name" value="ABC TRANSPORTER, ATP-BINDING PROTEIN"/>
    <property type="match status" value="1"/>
</dbReference>
<comment type="similarity">
    <text evidence="1">Belongs to the ABC transporter superfamily.</text>
</comment>
<dbReference type="PROSITE" id="PS50893">
    <property type="entry name" value="ABC_TRANSPORTER_2"/>
    <property type="match status" value="1"/>
</dbReference>
<evidence type="ECO:0000256" key="3">
    <source>
        <dbReference type="ARBA" id="ARBA00022741"/>
    </source>
</evidence>
<dbReference type="SUPFAM" id="SSF52540">
    <property type="entry name" value="P-loop containing nucleoside triphosphate hydrolases"/>
    <property type="match status" value="1"/>
</dbReference>
<dbReference type="AlphaFoldDB" id="A0A101XTG2"/>
<dbReference type="Gene3D" id="3.40.50.300">
    <property type="entry name" value="P-loop containing nucleotide triphosphate hydrolases"/>
    <property type="match status" value="1"/>
</dbReference>
<gene>
    <name evidence="6" type="ORF">ATW55_09935</name>
</gene>
<dbReference type="GO" id="GO:0005524">
    <property type="term" value="F:ATP binding"/>
    <property type="evidence" value="ECO:0007669"/>
    <property type="project" value="UniProtKB-KW"/>
</dbReference>
<proteinExistence type="inferred from homology"/>
<reference evidence="6 7" key="1">
    <citation type="submission" date="2015-12" db="EMBL/GenBank/DDBJ databases">
        <title>Draft genome sequence of Acidibacillus ferrooxidans ITV001, isolated from a chalcopyrite acid mine drainage site in Brazil.</title>
        <authorList>
            <person name="Dall'Agnol H."/>
            <person name="Nancucheo I."/>
            <person name="Johnson B."/>
            <person name="Oliveira R."/>
            <person name="Leite L."/>
            <person name="Pylro V."/>
            <person name="Nunes G.L."/>
            <person name="Tzotzos G."/>
            <person name="Fernandes G.R."/>
            <person name="Dutra J."/>
            <person name="Orellana S.C."/>
            <person name="Oliveira G."/>
        </authorList>
    </citation>
    <scope>NUCLEOTIDE SEQUENCE [LARGE SCALE GENOMIC DNA]</scope>
    <source>
        <strain evidence="7">ITV01</strain>
    </source>
</reference>
<protein>
    <submittedName>
        <fullName evidence="6">ABC transporter</fullName>
    </submittedName>
</protein>
<name>A0A101XTG2_9BACL</name>
<dbReference type="PANTHER" id="PTHR43335:SF3">
    <property type="entry name" value="ABC TRANSPORTER"/>
    <property type="match status" value="1"/>
</dbReference>
<organism evidence="6 7">
    <name type="scientific">Ferroacidibacillus organovorans</name>
    <dbReference type="NCBI Taxonomy" id="1765683"/>
    <lineage>
        <taxon>Bacteria</taxon>
        <taxon>Bacillati</taxon>
        <taxon>Bacillota</taxon>
        <taxon>Bacilli</taxon>
        <taxon>Bacillales</taxon>
        <taxon>Alicyclobacillaceae</taxon>
        <taxon>Ferroacidibacillus</taxon>
    </lineage>
</organism>
<dbReference type="InterPro" id="IPR003593">
    <property type="entry name" value="AAA+_ATPase"/>
</dbReference>
<keyword evidence="7" id="KW-1185">Reference proteome</keyword>
<evidence type="ECO:0000256" key="1">
    <source>
        <dbReference type="ARBA" id="ARBA00005417"/>
    </source>
</evidence>
<sequence>MIRIENLCKRYGRFEAVKNLNLDVRDGTVFGFVGENGAGKTTTLSILATLLRPTSGRAYVGGEEVTRNPSAVRRQVGYMPDSFGVYDDLTVREYLAFYGTAYRVSESLIESRTRELLHRVNLEDKVDAYVNTLSRGMQQRLGLARSLIHDPPVLILDEPASGLDPRSRIEMKDLIKGLRDQGKTVLISSHILPELAEMCDEIGVIQNGSLVACAAVEIVTARASGQRMLGFELLEGGRLLGERLRSNPLVTDVVVQGEQRVEVLFSGSERQQVELIRELSLAGYALKGVSEVAGSLEELFLRLTESDARSEQIVQPENALPASRVV</sequence>
<dbReference type="Pfam" id="PF00005">
    <property type="entry name" value="ABC_tran"/>
    <property type="match status" value="1"/>
</dbReference>
<dbReference type="OrthoDB" id="9804819at2"/>
<evidence type="ECO:0000256" key="2">
    <source>
        <dbReference type="ARBA" id="ARBA00022448"/>
    </source>
</evidence>
<evidence type="ECO:0000313" key="6">
    <source>
        <dbReference type="EMBL" id="KUO97223.1"/>
    </source>
</evidence>
<keyword evidence="2" id="KW-0813">Transport</keyword>
<dbReference type="EMBL" id="LPVJ01000005">
    <property type="protein sequence ID" value="KUO97223.1"/>
    <property type="molecule type" value="Genomic_DNA"/>
</dbReference>
<dbReference type="Proteomes" id="UP000053557">
    <property type="component" value="Unassembled WGS sequence"/>
</dbReference>
<keyword evidence="4" id="KW-0067">ATP-binding</keyword>
<evidence type="ECO:0000313" key="7">
    <source>
        <dbReference type="Proteomes" id="UP000053557"/>
    </source>
</evidence>
<dbReference type="SMART" id="SM00382">
    <property type="entry name" value="AAA"/>
    <property type="match status" value="1"/>
</dbReference>
<evidence type="ECO:0000256" key="4">
    <source>
        <dbReference type="ARBA" id="ARBA00022840"/>
    </source>
</evidence>
<evidence type="ECO:0000259" key="5">
    <source>
        <dbReference type="PROSITE" id="PS50893"/>
    </source>
</evidence>
<comment type="caution">
    <text evidence="6">The sequence shown here is derived from an EMBL/GenBank/DDBJ whole genome shotgun (WGS) entry which is preliminary data.</text>
</comment>
<feature type="domain" description="ABC transporter" evidence="5">
    <location>
        <begin position="2"/>
        <end position="232"/>
    </location>
</feature>
<dbReference type="RefSeq" id="WP_067711350.1">
    <property type="nucleotide sequence ID" value="NZ_LPVJ01000005.1"/>
</dbReference>
<dbReference type="InterPro" id="IPR027417">
    <property type="entry name" value="P-loop_NTPase"/>
</dbReference>
<dbReference type="InterPro" id="IPR003439">
    <property type="entry name" value="ABC_transporter-like_ATP-bd"/>
</dbReference>